<evidence type="ECO:0000259" key="2">
    <source>
        <dbReference type="Pfam" id="PF22013"/>
    </source>
</evidence>
<dbReference type="Pfam" id="PF18096">
    <property type="entry name" value="Thump_like"/>
    <property type="match status" value="1"/>
</dbReference>
<dbReference type="AlphaFoldDB" id="A0A934NKU5"/>
<dbReference type="EMBL" id="JAEHJZ010000047">
    <property type="protein sequence ID" value="MBJ7882422.1"/>
    <property type="molecule type" value="Genomic_DNA"/>
</dbReference>
<reference evidence="3 4" key="1">
    <citation type="submission" date="2020-09" db="EMBL/GenBank/DDBJ databases">
        <title>Draft genome of Gelidibacter salicanalis PAMC21136.</title>
        <authorList>
            <person name="Park H."/>
        </authorList>
    </citation>
    <scope>NUCLEOTIDE SEQUENCE [LARGE SCALE GENOMIC DNA]</scope>
    <source>
        <strain evidence="3 4">PAMC21136</strain>
    </source>
</reference>
<feature type="domain" description="THUMP-like" evidence="1">
    <location>
        <begin position="322"/>
        <end position="391"/>
    </location>
</feature>
<proteinExistence type="predicted"/>
<dbReference type="Proteomes" id="UP000662373">
    <property type="component" value="Unassembled WGS sequence"/>
</dbReference>
<dbReference type="Gene3D" id="3.40.50.150">
    <property type="entry name" value="Vaccinia Virus protein VP39"/>
    <property type="match status" value="1"/>
</dbReference>
<protein>
    <submittedName>
        <fullName evidence="3">Class I SAM-dependent methyltransferase</fullName>
    </submittedName>
</protein>
<dbReference type="RefSeq" id="WP_199602436.1">
    <property type="nucleotide sequence ID" value="NZ_JAEHJZ010000047.1"/>
</dbReference>
<sequence length="393" mass="44788">MNAAILEPHVQEFINTHLKIAATALILKGVPFQDVSVQEVVEQIEAKNKCEKKLPHWFLQPGIYYPNKLNIEQTSSETTAEYKASLIEGNTLIDLTGGFGIDAYFFSKQFKHVTHCEWNAILSAVVRYNFKTLNITNIECIASDGLTHLENSSITYDWIYVDPSRRHDSKGKVFFLKDCLPNIPEHLNALWSHSKNIMIKTAPLLDLTMGLNELEFVKTIHIIAVKNEVKELLWILEYSFDGDIEIKTTNLKAQHSEQFNFLMNEESNVVAQYSAPLAYLYEPNSAILKSGGFNSLTTAFAVKKLQQHSHLYTSETLEEFPGRIFEILKVVPYNKKQVKALSIEKANITTRNFPETVQNLRKTFKIKDGGSQYLFFTTNLDNEKIVISCTKVL</sequence>
<comment type="caution">
    <text evidence="3">The sequence shown here is derived from an EMBL/GenBank/DDBJ whole genome shotgun (WGS) entry which is preliminary data.</text>
</comment>
<name>A0A934NKU5_9FLAO</name>
<dbReference type="Gene3D" id="1.10.10.1110">
    <property type="entry name" value="Methyltransferase PG1098, N-terminal domain"/>
    <property type="match status" value="1"/>
</dbReference>
<dbReference type="SUPFAM" id="SSF53335">
    <property type="entry name" value="S-adenosyl-L-methionine-dependent methyltransferases"/>
    <property type="match status" value="1"/>
</dbReference>
<keyword evidence="3" id="KW-0808">Transferase</keyword>
<dbReference type="Pfam" id="PF22013">
    <property type="entry name" value="PG_1098_Fer"/>
    <property type="match status" value="1"/>
</dbReference>
<dbReference type="InterPro" id="IPR054168">
    <property type="entry name" value="PG_1098_Fer"/>
</dbReference>
<dbReference type="InterPro" id="IPR041497">
    <property type="entry name" value="Thump-like"/>
</dbReference>
<dbReference type="CDD" id="cd02440">
    <property type="entry name" value="AdoMet_MTases"/>
    <property type="match status" value="1"/>
</dbReference>
<evidence type="ECO:0000259" key="1">
    <source>
        <dbReference type="Pfam" id="PF18096"/>
    </source>
</evidence>
<feature type="domain" description="PG-1098 ferredoxin-like" evidence="2">
    <location>
        <begin position="279"/>
        <end position="321"/>
    </location>
</feature>
<evidence type="ECO:0000313" key="3">
    <source>
        <dbReference type="EMBL" id="MBJ7882422.1"/>
    </source>
</evidence>
<gene>
    <name evidence="3" type="ORF">JEM65_17445</name>
</gene>
<keyword evidence="3" id="KW-0489">Methyltransferase</keyword>
<keyword evidence="4" id="KW-1185">Reference proteome</keyword>
<dbReference type="GO" id="GO:0008168">
    <property type="term" value="F:methyltransferase activity"/>
    <property type="evidence" value="ECO:0007669"/>
    <property type="project" value="UniProtKB-KW"/>
</dbReference>
<accession>A0A934NKU5</accession>
<dbReference type="GO" id="GO:0032259">
    <property type="term" value="P:methylation"/>
    <property type="evidence" value="ECO:0007669"/>
    <property type="project" value="UniProtKB-KW"/>
</dbReference>
<organism evidence="3 4">
    <name type="scientific">Gelidibacter salicanalis</name>
    <dbReference type="NCBI Taxonomy" id="291193"/>
    <lineage>
        <taxon>Bacteria</taxon>
        <taxon>Pseudomonadati</taxon>
        <taxon>Bacteroidota</taxon>
        <taxon>Flavobacteriia</taxon>
        <taxon>Flavobacteriales</taxon>
        <taxon>Flavobacteriaceae</taxon>
        <taxon>Gelidibacter</taxon>
    </lineage>
</organism>
<dbReference type="InterPro" id="IPR029063">
    <property type="entry name" value="SAM-dependent_MTases_sf"/>
</dbReference>
<evidence type="ECO:0000313" key="4">
    <source>
        <dbReference type="Proteomes" id="UP000662373"/>
    </source>
</evidence>